<comment type="caution">
    <text evidence="1">The sequence shown here is derived from an EMBL/GenBank/DDBJ whole genome shotgun (WGS) entry which is preliminary data.</text>
</comment>
<evidence type="ECO:0000313" key="1">
    <source>
        <dbReference type="EMBL" id="KKL55457.1"/>
    </source>
</evidence>
<gene>
    <name evidence="1" type="ORF">LCGC14_2255230</name>
</gene>
<proteinExistence type="predicted"/>
<name>A0A0F9FWE2_9ZZZZ</name>
<reference evidence="1" key="1">
    <citation type="journal article" date="2015" name="Nature">
        <title>Complex archaea that bridge the gap between prokaryotes and eukaryotes.</title>
        <authorList>
            <person name="Spang A."/>
            <person name="Saw J.H."/>
            <person name="Jorgensen S.L."/>
            <person name="Zaremba-Niedzwiedzka K."/>
            <person name="Martijn J."/>
            <person name="Lind A.E."/>
            <person name="van Eijk R."/>
            <person name="Schleper C."/>
            <person name="Guy L."/>
            <person name="Ettema T.J."/>
        </authorList>
    </citation>
    <scope>NUCLEOTIDE SEQUENCE</scope>
</reference>
<dbReference type="EMBL" id="LAZR01030836">
    <property type="protein sequence ID" value="KKL55457.1"/>
    <property type="molecule type" value="Genomic_DNA"/>
</dbReference>
<organism evidence="1">
    <name type="scientific">marine sediment metagenome</name>
    <dbReference type="NCBI Taxonomy" id="412755"/>
    <lineage>
        <taxon>unclassified sequences</taxon>
        <taxon>metagenomes</taxon>
        <taxon>ecological metagenomes</taxon>
    </lineage>
</organism>
<accession>A0A0F9FWE2</accession>
<sequence length="146" mass="15975">MADISITTNVKWTDLFGKKHRFSTTYTQASLTDIELRDLTIAADATRTLWDPTTDATEAMSTFTGCLLLSDGNLDGEMDIDSAGDVGREQNSFRLVDGLPYMLGADDAYANHSVGNAFGGTLDVFERIRVDEPATAARKLKTLMWA</sequence>
<dbReference type="AlphaFoldDB" id="A0A0F9FWE2"/>
<protein>
    <submittedName>
        <fullName evidence="1">Uncharacterized protein</fullName>
    </submittedName>
</protein>